<name>A0A5S9M2S2_BACIA</name>
<dbReference type="Proteomes" id="UP000464658">
    <property type="component" value="Chromosome"/>
</dbReference>
<dbReference type="SUPFAM" id="SSF48019">
    <property type="entry name" value="post-AAA+ oligomerization domain-like"/>
    <property type="match status" value="1"/>
</dbReference>
<dbReference type="GO" id="GO:0006260">
    <property type="term" value="P:DNA replication"/>
    <property type="evidence" value="ECO:0007669"/>
    <property type="project" value="InterPro"/>
</dbReference>
<dbReference type="InterPro" id="IPR008921">
    <property type="entry name" value="DNA_pol3_clamp-load_cplx_C"/>
</dbReference>
<sequence length="146" mass="16866">MIFYFRDMLLYKTAPDLEGVLEKVKVDESFVALSDRVTPQFLYETIEVLNKSHQEMKWTNHPRIFFEVAVVKLCQSTAGLTQGHADADLTALTDKINRLEQELSRLRAEGVPMSPSHSPQKKRKRLDHKQVTKMAIVLLSAEFMRF</sequence>
<dbReference type="EMBL" id="AP021906">
    <property type="protein sequence ID" value="BBP86434.1"/>
    <property type="molecule type" value="Genomic_DNA"/>
</dbReference>
<dbReference type="AlphaFoldDB" id="A0A5S9M2S2"/>
<gene>
    <name evidence="1" type="ORF">BsIDN1_00520</name>
</gene>
<dbReference type="GO" id="GO:0003677">
    <property type="term" value="F:DNA binding"/>
    <property type="evidence" value="ECO:0007669"/>
    <property type="project" value="InterPro"/>
</dbReference>
<proteinExistence type="predicted"/>
<protein>
    <submittedName>
        <fullName evidence="1">Uncharacterized protein</fullName>
    </submittedName>
</protein>
<accession>A0A5S9M2S2</accession>
<evidence type="ECO:0000313" key="1">
    <source>
        <dbReference type="EMBL" id="BBP86434.1"/>
    </source>
</evidence>
<organism evidence="1 2">
    <name type="scientific">Bacillus safensis</name>
    <dbReference type="NCBI Taxonomy" id="561879"/>
    <lineage>
        <taxon>Bacteria</taxon>
        <taxon>Bacillati</taxon>
        <taxon>Bacillota</taxon>
        <taxon>Bacilli</taxon>
        <taxon>Bacillales</taxon>
        <taxon>Bacillaceae</taxon>
        <taxon>Bacillus</taxon>
    </lineage>
</organism>
<dbReference type="Gene3D" id="1.20.272.10">
    <property type="match status" value="1"/>
</dbReference>
<reference evidence="1 2" key="1">
    <citation type="submission" date="2019-12" db="EMBL/GenBank/DDBJ databases">
        <title>Full genome sequence of a Bacillus safensis strain isolated from commercially available natto in Indonesia.</title>
        <authorList>
            <person name="Yoshida M."/>
            <person name="Uomi M."/>
            <person name="Waturangi D."/>
            <person name="Ekaputri J.J."/>
            <person name="Setiamarga D.H.E."/>
        </authorList>
    </citation>
    <scope>NUCLEOTIDE SEQUENCE [LARGE SCALE GENOMIC DNA]</scope>
    <source>
        <strain evidence="1 2">IDN1</strain>
    </source>
</reference>
<evidence type="ECO:0000313" key="2">
    <source>
        <dbReference type="Proteomes" id="UP000464658"/>
    </source>
</evidence>